<dbReference type="InterPro" id="IPR001245">
    <property type="entry name" value="Ser-Thr/Tyr_kinase_cat_dom"/>
</dbReference>
<name>A0A6A2YHB8_HIBSY</name>
<keyword evidence="6" id="KW-0547">Nucleotide-binding</keyword>
<gene>
    <name evidence="9" type="ORF">F3Y22_tig00111398pilonHSYRG00219</name>
</gene>
<dbReference type="InterPro" id="IPR017441">
    <property type="entry name" value="Protein_kinase_ATP_BS"/>
</dbReference>
<evidence type="ECO:0000256" key="2">
    <source>
        <dbReference type="ARBA" id="ARBA00022692"/>
    </source>
</evidence>
<evidence type="ECO:0000256" key="7">
    <source>
        <dbReference type="SAM" id="Phobius"/>
    </source>
</evidence>
<dbReference type="Pfam" id="PF07714">
    <property type="entry name" value="PK_Tyr_Ser-Thr"/>
    <property type="match status" value="1"/>
</dbReference>
<evidence type="ECO:0000313" key="9">
    <source>
        <dbReference type="EMBL" id="KAE8679616.1"/>
    </source>
</evidence>
<dbReference type="PANTHER" id="PTHR47974:SF23">
    <property type="entry name" value="RECEPTOR-LIKE SERINE_THREONINE-PROTEIN KINASE"/>
    <property type="match status" value="1"/>
</dbReference>
<evidence type="ECO:0000256" key="6">
    <source>
        <dbReference type="PROSITE-ProRule" id="PRU10141"/>
    </source>
</evidence>
<dbReference type="InterPro" id="IPR000719">
    <property type="entry name" value="Prot_kinase_dom"/>
</dbReference>
<keyword evidence="3" id="KW-0732">Signal</keyword>
<dbReference type="InterPro" id="IPR011009">
    <property type="entry name" value="Kinase-like_dom_sf"/>
</dbReference>
<keyword evidence="2 7" id="KW-0812">Transmembrane</keyword>
<dbReference type="GO" id="GO:0005524">
    <property type="term" value="F:ATP binding"/>
    <property type="evidence" value="ECO:0007669"/>
    <property type="project" value="UniProtKB-UniRule"/>
</dbReference>
<dbReference type="Proteomes" id="UP000436088">
    <property type="component" value="Unassembled WGS sequence"/>
</dbReference>
<dbReference type="PROSITE" id="PS00107">
    <property type="entry name" value="PROTEIN_KINASE_ATP"/>
    <property type="match status" value="1"/>
</dbReference>
<dbReference type="GO" id="GO:0004672">
    <property type="term" value="F:protein kinase activity"/>
    <property type="evidence" value="ECO:0007669"/>
    <property type="project" value="InterPro"/>
</dbReference>
<sequence length="249" mass="26640">MSLTTNADFEALIPNTTLISVALNCNQSLNGTACASCTRSLANLQAFYSRDSSISIVSGCVAYPSIYAAGAAIYWGATETASCLFSIGFLDSNNGKDKSKGVSLSVLIGVGVGLAVLVGVCLFGFRKHRDSRKKRRDRVRNLESGSESDSIGESTDLVKFTFDEIKEATGNFSIHNIIGRGGYGNVYKGYLSDGSEVALKRFKNCSTASDANFKHEVEVIASVRHVNLVALRGYCTAATPLKGHQRKIV</sequence>
<evidence type="ECO:0000313" key="10">
    <source>
        <dbReference type="Proteomes" id="UP000436088"/>
    </source>
</evidence>
<proteinExistence type="predicted"/>
<dbReference type="PROSITE" id="PS50011">
    <property type="entry name" value="PROTEIN_KINASE_DOM"/>
    <property type="match status" value="1"/>
</dbReference>
<evidence type="ECO:0000256" key="4">
    <source>
        <dbReference type="ARBA" id="ARBA00022989"/>
    </source>
</evidence>
<evidence type="ECO:0000256" key="5">
    <source>
        <dbReference type="ARBA" id="ARBA00023136"/>
    </source>
</evidence>
<feature type="domain" description="Protein kinase" evidence="8">
    <location>
        <begin position="172"/>
        <end position="249"/>
    </location>
</feature>
<organism evidence="9 10">
    <name type="scientific">Hibiscus syriacus</name>
    <name type="common">Rose of Sharon</name>
    <dbReference type="NCBI Taxonomy" id="106335"/>
    <lineage>
        <taxon>Eukaryota</taxon>
        <taxon>Viridiplantae</taxon>
        <taxon>Streptophyta</taxon>
        <taxon>Embryophyta</taxon>
        <taxon>Tracheophyta</taxon>
        <taxon>Spermatophyta</taxon>
        <taxon>Magnoliopsida</taxon>
        <taxon>eudicotyledons</taxon>
        <taxon>Gunneridae</taxon>
        <taxon>Pentapetalae</taxon>
        <taxon>rosids</taxon>
        <taxon>malvids</taxon>
        <taxon>Malvales</taxon>
        <taxon>Malvaceae</taxon>
        <taxon>Malvoideae</taxon>
        <taxon>Hibiscus</taxon>
    </lineage>
</organism>
<dbReference type="PANTHER" id="PTHR47974">
    <property type="entry name" value="OS07G0415500 PROTEIN"/>
    <property type="match status" value="1"/>
</dbReference>
<dbReference type="Gene3D" id="3.30.200.20">
    <property type="entry name" value="Phosphorylase Kinase, domain 1"/>
    <property type="match status" value="1"/>
</dbReference>
<keyword evidence="6" id="KW-0067">ATP-binding</keyword>
<comment type="subcellular location">
    <subcellularLocation>
        <location evidence="1">Membrane</location>
        <topology evidence="1">Single-pass membrane protein</topology>
    </subcellularLocation>
</comment>
<dbReference type="AlphaFoldDB" id="A0A6A2YHB8"/>
<keyword evidence="4 7" id="KW-1133">Transmembrane helix</keyword>
<evidence type="ECO:0000256" key="1">
    <source>
        <dbReference type="ARBA" id="ARBA00004167"/>
    </source>
</evidence>
<evidence type="ECO:0000256" key="3">
    <source>
        <dbReference type="ARBA" id="ARBA00022729"/>
    </source>
</evidence>
<dbReference type="SUPFAM" id="SSF56112">
    <property type="entry name" value="Protein kinase-like (PK-like)"/>
    <property type="match status" value="1"/>
</dbReference>
<keyword evidence="5 7" id="KW-0472">Membrane</keyword>
<evidence type="ECO:0000259" key="8">
    <source>
        <dbReference type="PROSITE" id="PS50011"/>
    </source>
</evidence>
<comment type="caution">
    <text evidence="9">The sequence shown here is derived from an EMBL/GenBank/DDBJ whole genome shotgun (WGS) entry which is preliminary data.</text>
</comment>
<dbReference type="EMBL" id="VEPZ02001330">
    <property type="protein sequence ID" value="KAE8679616.1"/>
    <property type="molecule type" value="Genomic_DNA"/>
</dbReference>
<dbReference type="GO" id="GO:0016020">
    <property type="term" value="C:membrane"/>
    <property type="evidence" value="ECO:0007669"/>
    <property type="project" value="UniProtKB-SubCell"/>
</dbReference>
<dbReference type="FunFam" id="3.30.200.20:FF:000390">
    <property type="entry name" value="probable LRR receptor-like serine/threonine-protein kinase RKF3"/>
    <property type="match status" value="1"/>
</dbReference>
<reference evidence="9" key="1">
    <citation type="submission" date="2019-09" db="EMBL/GenBank/DDBJ databases">
        <title>Draft genome information of white flower Hibiscus syriacus.</title>
        <authorList>
            <person name="Kim Y.-M."/>
        </authorList>
    </citation>
    <scope>NUCLEOTIDE SEQUENCE [LARGE SCALE GENOMIC DNA]</scope>
    <source>
        <strain evidence="9">YM2019G1</strain>
    </source>
</reference>
<keyword evidence="10" id="KW-1185">Reference proteome</keyword>
<feature type="binding site" evidence="6">
    <location>
        <position position="200"/>
    </location>
    <ligand>
        <name>ATP</name>
        <dbReference type="ChEBI" id="CHEBI:30616"/>
    </ligand>
</feature>
<accession>A0A6A2YHB8</accession>
<protein>
    <submittedName>
        <fullName evidence="9">LRR receptor-like serine/threonine-protein kinase RKF3</fullName>
    </submittedName>
</protein>
<feature type="transmembrane region" description="Helical" evidence="7">
    <location>
        <begin position="102"/>
        <end position="125"/>
    </location>
</feature>